<protein>
    <recommendedName>
        <fullName evidence="1">Nucleotide modification associated domain-containing protein</fullName>
    </recommendedName>
</protein>
<dbReference type="InterPro" id="IPR041180">
    <property type="entry name" value="Nmad2"/>
</dbReference>
<proteinExistence type="predicted"/>
<comment type="caution">
    <text evidence="2">The sequence shown here is derived from an EMBL/GenBank/DDBJ whole genome shotgun (WGS) entry which is preliminary data.</text>
</comment>
<dbReference type="Proteomes" id="UP000473470">
    <property type="component" value="Unassembled WGS sequence"/>
</dbReference>
<organism evidence="2 3">
    <name type="scientific">Burkholderia stagnalis</name>
    <dbReference type="NCBI Taxonomy" id="1503054"/>
    <lineage>
        <taxon>Bacteria</taxon>
        <taxon>Pseudomonadati</taxon>
        <taxon>Pseudomonadota</taxon>
        <taxon>Betaproteobacteria</taxon>
        <taxon>Burkholderiales</taxon>
        <taxon>Burkholderiaceae</taxon>
        <taxon>Burkholderia</taxon>
        <taxon>Burkholderia cepacia complex</taxon>
    </lineage>
</organism>
<dbReference type="EMBL" id="VZOK01000006">
    <property type="protein sequence ID" value="KAB0640151.1"/>
    <property type="molecule type" value="Genomic_DNA"/>
</dbReference>
<reference evidence="2 3" key="1">
    <citation type="submission" date="2019-09" db="EMBL/GenBank/DDBJ databases">
        <title>Draft genome sequences of 48 bacterial type strains from the CCUG.</title>
        <authorList>
            <person name="Tunovic T."/>
            <person name="Pineiro-Iglesias B."/>
            <person name="Unosson C."/>
            <person name="Inganas E."/>
            <person name="Ohlen M."/>
            <person name="Cardew S."/>
            <person name="Jensie-Markopoulos S."/>
            <person name="Salva-Serra F."/>
            <person name="Jaen-Luchoro D."/>
            <person name="Karlsson R."/>
            <person name="Svensson-Stadler L."/>
            <person name="Chun J."/>
            <person name="Moore E."/>
        </authorList>
    </citation>
    <scope>NUCLEOTIDE SEQUENCE [LARGE SCALE GENOMIC DNA]</scope>
    <source>
        <strain evidence="2 3">CCUG 65686</strain>
    </source>
</reference>
<dbReference type="Pfam" id="PF18753">
    <property type="entry name" value="Nmad2"/>
    <property type="match status" value="1"/>
</dbReference>
<name>A0A6L3N1Z5_9BURK</name>
<evidence type="ECO:0000259" key="1">
    <source>
        <dbReference type="Pfam" id="PF18753"/>
    </source>
</evidence>
<accession>A0A6L3N1Z5</accession>
<dbReference type="AlphaFoldDB" id="A0A6L3N1Z5"/>
<sequence>MKLLKYVMTSDSGLAPNPYFGVCSLALCTPNHMNAKLKPGDWIVGHSCKATGHRLVYAMRLTKVLGMDEYFRSFPDKHPEPGGSVERQYGDNMYFREDGRWARLPSAEHNSEASFRQDRGRPVYLAEHADSFWYFGADNAMPELQGFADKFPWLIHDRHGIRYIHDTGRIQAFAEWLLSLEGSGLLGKPRDRTPIAADRYLTAIDPEPVWLDGGADEDPACTVVSRCTRRVARPRGSKRSC</sequence>
<evidence type="ECO:0000313" key="2">
    <source>
        <dbReference type="EMBL" id="KAB0640151.1"/>
    </source>
</evidence>
<dbReference type="RefSeq" id="WP_150998596.1">
    <property type="nucleotide sequence ID" value="NZ_CABVPM010000004.1"/>
</dbReference>
<gene>
    <name evidence="2" type="ORF">F7R25_05690</name>
</gene>
<evidence type="ECO:0000313" key="3">
    <source>
        <dbReference type="Proteomes" id="UP000473470"/>
    </source>
</evidence>
<feature type="domain" description="Nucleotide modification associated" evidence="1">
    <location>
        <begin position="3"/>
        <end position="190"/>
    </location>
</feature>